<evidence type="ECO:0000313" key="2">
    <source>
        <dbReference type="Proteomes" id="UP000266188"/>
    </source>
</evidence>
<dbReference type="OrthoDB" id="4412761at2759"/>
<dbReference type="AlphaFoldDB" id="A0A3A2ZWT4"/>
<dbReference type="Proteomes" id="UP000266188">
    <property type="component" value="Unassembled WGS sequence"/>
</dbReference>
<proteinExistence type="predicted"/>
<evidence type="ECO:0000313" key="1">
    <source>
        <dbReference type="EMBL" id="RJE27618.1"/>
    </source>
</evidence>
<gene>
    <name evidence="1" type="ORF">PHISCL_00043</name>
</gene>
<accession>A0A3A2ZWT4</accession>
<name>A0A3A2ZWT4_9EURO</name>
<reference evidence="2" key="1">
    <citation type="submission" date="2017-02" db="EMBL/GenBank/DDBJ databases">
        <authorList>
            <person name="Tafer H."/>
            <person name="Lopandic K."/>
        </authorList>
    </citation>
    <scope>NUCLEOTIDE SEQUENCE [LARGE SCALE GENOMIC DNA]</scope>
    <source>
        <strain evidence="2">CBS 366.77</strain>
    </source>
</reference>
<dbReference type="EMBL" id="MVGC01000001">
    <property type="protein sequence ID" value="RJE27618.1"/>
    <property type="molecule type" value="Genomic_DNA"/>
</dbReference>
<sequence>MNIYGHGDASLGDSRSHMGIAVFEHGSPIVKSPHPQSKRYRPLEDLILRGRCELISFSQDQKDRAIQLLSAFAYYQSNIPEFGVGDCHDWVAAAVSMLERARFVSGHWQDGMWISGQGVVCEGKPDEKFPYWRDLERPFGKLDQNPEFQEWMKSLVDVRYEEKKDRVYVSSPLAVRVVGID</sequence>
<protein>
    <submittedName>
        <fullName evidence="1">Uncharacterized protein</fullName>
    </submittedName>
</protein>
<keyword evidence="2" id="KW-1185">Reference proteome</keyword>
<organism evidence="1 2">
    <name type="scientific">Aspergillus sclerotialis</name>
    <dbReference type="NCBI Taxonomy" id="2070753"/>
    <lineage>
        <taxon>Eukaryota</taxon>
        <taxon>Fungi</taxon>
        <taxon>Dikarya</taxon>
        <taxon>Ascomycota</taxon>
        <taxon>Pezizomycotina</taxon>
        <taxon>Eurotiomycetes</taxon>
        <taxon>Eurotiomycetidae</taxon>
        <taxon>Eurotiales</taxon>
        <taxon>Aspergillaceae</taxon>
        <taxon>Aspergillus</taxon>
        <taxon>Aspergillus subgen. Polypaecilum</taxon>
    </lineage>
</organism>
<comment type="caution">
    <text evidence="1">The sequence shown here is derived from an EMBL/GenBank/DDBJ whole genome shotgun (WGS) entry which is preliminary data.</text>
</comment>